<protein>
    <submittedName>
        <fullName evidence="3">SPW repeat protein</fullName>
    </submittedName>
</protein>
<feature type="transmembrane region" description="Helical" evidence="1">
    <location>
        <begin position="90"/>
        <end position="112"/>
    </location>
</feature>
<dbReference type="RefSeq" id="WP_378287498.1">
    <property type="nucleotide sequence ID" value="NZ_JBHSON010000072.1"/>
</dbReference>
<keyword evidence="1" id="KW-0472">Membrane</keyword>
<feature type="transmembrane region" description="Helical" evidence="1">
    <location>
        <begin position="32"/>
        <end position="51"/>
    </location>
</feature>
<name>A0ABW1ACK4_9ACTN</name>
<feature type="domain" description="SPW repeat-containing integral membrane" evidence="2">
    <location>
        <begin position="34"/>
        <end position="132"/>
    </location>
</feature>
<comment type="caution">
    <text evidence="3">The sequence shown here is derived from an EMBL/GenBank/DDBJ whole genome shotgun (WGS) entry which is preliminary data.</text>
</comment>
<keyword evidence="4" id="KW-1185">Reference proteome</keyword>
<evidence type="ECO:0000313" key="3">
    <source>
        <dbReference type="EMBL" id="MFC5751568.1"/>
    </source>
</evidence>
<dbReference type="EMBL" id="JBHSON010000072">
    <property type="protein sequence ID" value="MFC5751568.1"/>
    <property type="molecule type" value="Genomic_DNA"/>
</dbReference>
<dbReference type="InterPro" id="IPR005530">
    <property type="entry name" value="SPW"/>
</dbReference>
<organism evidence="3 4">
    <name type="scientific">Actinomadura rugatobispora</name>
    <dbReference type="NCBI Taxonomy" id="1994"/>
    <lineage>
        <taxon>Bacteria</taxon>
        <taxon>Bacillati</taxon>
        <taxon>Actinomycetota</taxon>
        <taxon>Actinomycetes</taxon>
        <taxon>Streptosporangiales</taxon>
        <taxon>Thermomonosporaceae</taxon>
        <taxon>Actinomadura</taxon>
    </lineage>
</organism>
<feature type="transmembrane region" description="Helical" evidence="1">
    <location>
        <begin position="63"/>
        <end position="83"/>
    </location>
</feature>
<evidence type="ECO:0000259" key="2">
    <source>
        <dbReference type="Pfam" id="PF03779"/>
    </source>
</evidence>
<dbReference type="Proteomes" id="UP001596074">
    <property type="component" value="Unassembled WGS sequence"/>
</dbReference>
<proteinExistence type="predicted"/>
<reference evidence="4" key="1">
    <citation type="journal article" date="2019" name="Int. J. Syst. Evol. Microbiol.">
        <title>The Global Catalogue of Microorganisms (GCM) 10K type strain sequencing project: providing services to taxonomists for standard genome sequencing and annotation.</title>
        <authorList>
            <consortium name="The Broad Institute Genomics Platform"/>
            <consortium name="The Broad Institute Genome Sequencing Center for Infectious Disease"/>
            <person name="Wu L."/>
            <person name="Ma J."/>
        </authorList>
    </citation>
    <scope>NUCLEOTIDE SEQUENCE [LARGE SCALE GENOMIC DNA]</scope>
    <source>
        <strain evidence="4">KCTC 42087</strain>
    </source>
</reference>
<dbReference type="Pfam" id="PF03779">
    <property type="entry name" value="SPW"/>
    <property type="match status" value="1"/>
</dbReference>
<evidence type="ECO:0000256" key="1">
    <source>
        <dbReference type="SAM" id="Phobius"/>
    </source>
</evidence>
<sequence>MTSRTAGIGAHPDLVELRSHYEMAAEQPAARALDGLIILSGLYLALSPWILGFGRFGGTGDLQVNNLITGLAVAAMAMGLAAAFGRTHGVAWTVPLIGVWTIIAPWVVSGASPKGGTIISNVIVGALIVVLGIGAAALPARSHR</sequence>
<evidence type="ECO:0000313" key="4">
    <source>
        <dbReference type="Proteomes" id="UP001596074"/>
    </source>
</evidence>
<keyword evidence="1" id="KW-1133">Transmembrane helix</keyword>
<gene>
    <name evidence="3" type="ORF">ACFPZN_38635</name>
</gene>
<feature type="transmembrane region" description="Helical" evidence="1">
    <location>
        <begin position="118"/>
        <end position="138"/>
    </location>
</feature>
<accession>A0ABW1ACK4</accession>
<keyword evidence="1" id="KW-0812">Transmembrane</keyword>